<dbReference type="Proteomes" id="UP001172386">
    <property type="component" value="Unassembled WGS sequence"/>
</dbReference>
<sequence length="623" mass="68517">MTVEDQPSIGFICPLYTEAKAVLAIFDQLLPPATINGTKYFYGLIKDRKAVAVTLSHREFGPVEASRCANKLIREHPSLEKDSSYCFLVGIAGGIWSRDNDVRLGDVVIATRIWDWRSGKVTNEGLVSTKYPERVPAYLLRILGQFLYDRSELESTIQNRITEMQTIDRRWNYLGQDKDVLYDINYNHPGADTCDDCDPKMAQQRPRRLKTHLKVHDGLIASGNTVLKDSINRKRLQEANALAVEMEACGIPENFVVIRGISDYADTHKNDDWQPYAAAVAAACTRLMIDALDEDSYSQNTMPNLQDLRYSKPWVPHPQMSFKEYNEAVAGVAFSTDSSLLALGLDDGTVRLLNPSTGQEVHALNGHNRVANAVAFSPDNLLLASASWDHTMRLWNPTTGKEVKVLKGHSEAVTAVAFSPDGSLLASAGRDSTVRLWHTLTGQEAKTLNGHTKFVFAVAFSPDGSVLASGAYDTTIRLWNPRTGQEVQILEGHAGPVNAIAFSADSLLLASVSWDLTVRLWNPKTGHQVRTLPGGASRLFSLAVSPDGSLLAAGSTAGALRLWKPSTGQEVQTISVHTKPLRALAFSPDGSLLASASNDKTMRLWSQDCPLSHHFCNHNVKKR</sequence>
<accession>A0ACC3A6D2</accession>
<name>A0ACC3A6D2_9EURO</name>
<keyword evidence="2" id="KW-1185">Reference proteome</keyword>
<reference evidence="1" key="1">
    <citation type="submission" date="2022-10" db="EMBL/GenBank/DDBJ databases">
        <title>Culturing micro-colonial fungi from biological soil crusts in the Mojave desert and describing Neophaeococcomyces mojavensis, and introducing the new genera and species Taxawa tesnikishii.</title>
        <authorList>
            <person name="Kurbessoian T."/>
            <person name="Stajich J.E."/>
        </authorList>
    </citation>
    <scope>NUCLEOTIDE SEQUENCE</scope>
    <source>
        <strain evidence="1">JES_112</strain>
    </source>
</reference>
<gene>
    <name evidence="1" type="ORF">H2198_005171</name>
</gene>
<evidence type="ECO:0000313" key="1">
    <source>
        <dbReference type="EMBL" id="KAJ9656115.1"/>
    </source>
</evidence>
<comment type="caution">
    <text evidence="1">The sequence shown here is derived from an EMBL/GenBank/DDBJ whole genome shotgun (WGS) entry which is preliminary data.</text>
</comment>
<organism evidence="1 2">
    <name type="scientific">Neophaeococcomyces mojaviensis</name>
    <dbReference type="NCBI Taxonomy" id="3383035"/>
    <lineage>
        <taxon>Eukaryota</taxon>
        <taxon>Fungi</taxon>
        <taxon>Dikarya</taxon>
        <taxon>Ascomycota</taxon>
        <taxon>Pezizomycotina</taxon>
        <taxon>Eurotiomycetes</taxon>
        <taxon>Chaetothyriomycetidae</taxon>
        <taxon>Chaetothyriales</taxon>
        <taxon>Chaetothyriales incertae sedis</taxon>
        <taxon>Neophaeococcomyces</taxon>
    </lineage>
</organism>
<evidence type="ECO:0000313" key="2">
    <source>
        <dbReference type="Proteomes" id="UP001172386"/>
    </source>
</evidence>
<protein>
    <submittedName>
        <fullName evidence="1">Uncharacterized protein</fullName>
    </submittedName>
</protein>
<proteinExistence type="predicted"/>
<dbReference type="EMBL" id="JAPDRQ010000083">
    <property type="protein sequence ID" value="KAJ9656115.1"/>
    <property type="molecule type" value="Genomic_DNA"/>
</dbReference>